<accession>A0A8K1GFN6</accession>
<keyword evidence="2" id="KW-0433">Leucine-rich repeat</keyword>
<protein>
    <recommendedName>
        <fullName evidence="4">Leucine-rich repeat-containing protein 14B</fullName>
    </recommendedName>
</protein>
<dbReference type="SUPFAM" id="SSF52047">
    <property type="entry name" value="RNI-like"/>
    <property type="match status" value="1"/>
</dbReference>
<dbReference type="InterPro" id="IPR050694">
    <property type="entry name" value="LRRC14/PRAME"/>
</dbReference>
<reference evidence="5" key="1">
    <citation type="submission" date="2019-04" db="EMBL/GenBank/DDBJ databases">
        <title>Genome assembly of Zosterops borbonicus 15179.</title>
        <authorList>
            <person name="Leroy T."/>
            <person name="Anselmetti Y."/>
            <person name="Tilak M.-K."/>
            <person name="Nabholz B."/>
        </authorList>
    </citation>
    <scope>NUCLEOTIDE SEQUENCE</scope>
    <source>
        <strain evidence="5">HGM_15179</strain>
        <tissue evidence="5">Muscle</tissue>
    </source>
</reference>
<dbReference type="Gene3D" id="3.80.10.10">
    <property type="entry name" value="Ribonuclease Inhibitor"/>
    <property type="match status" value="1"/>
</dbReference>
<evidence type="ECO:0000256" key="2">
    <source>
        <dbReference type="ARBA" id="ARBA00022614"/>
    </source>
</evidence>
<evidence type="ECO:0000313" key="5">
    <source>
        <dbReference type="EMBL" id="TRZ17931.1"/>
    </source>
</evidence>
<keyword evidence="6" id="KW-1185">Reference proteome</keyword>
<name>A0A8K1GFN6_9PASS</name>
<evidence type="ECO:0000256" key="1">
    <source>
        <dbReference type="ARBA" id="ARBA00009552"/>
    </source>
</evidence>
<dbReference type="Proteomes" id="UP000796761">
    <property type="component" value="Unassembled WGS sequence"/>
</dbReference>
<evidence type="ECO:0000256" key="3">
    <source>
        <dbReference type="ARBA" id="ARBA00022737"/>
    </source>
</evidence>
<dbReference type="FunFam" id="3.80.10.10:FF:000313">
    <property type="entry name" value="Leucine rich repeat containing 14B"/>
    <property type="match status" value="1"/>
</dbReference>
<proteinExistence type="inferred from homology"/>
<dbReference type="EMBL" id="SWJQ01000242">
    <property type="protein sequence ID" value="TRZ17931.1"/>
    <property type="molecule type" value="Genomic_DNA"/>
</dbReference>
<evidence type="ECO:0000313" key="6">
    <source>
        <dbReference type="Proteomes" id="UP000796761"/>
    </source>
</evidence>
<dbReference type="PANTHER" id="PTHR14224:SF27">
    <property type="entry name" value="LEUCINE-RICH REPEAT-CONTAINING PROTEIN 14B"/>
    <property type="match status" value="1"/>
</dbReference>
<comment type="caution">
    <text evidence="5">The sequence shown here is derived from an EMBL/GenBank/DDBJ whole genome shotgun (WGS) entry which is preliminary data.</text>
</comment>
<keyword evidence="3" id="KW-0677">Repeat</keyword>
<organism evidence="5 6">
    <name type="scientific">Zosterops borbonicus</name>
    <dbReference type="NCBI Taxonomy" id="364589"/>
    <lineage>
        <taxon>Eukaryota</taxon>
        <taxon>Metazoa</taxon>
        <taxon>Chordata</taxon>
        <taxon>Craniata</taxon>
        <taxon>Vertebrata</taxon>
        <taxon>Euteleostomi</taxon>
        <taxon>Archelosauria</taxon>
        <taxon>Archosauria</taxon>
        <taxon>Dinosauria</taxon>
        <taxon>Saurischia</taxon>
        <taxon>Theropoda</taxon>
        <taxon>Coelurosauria</taxon>
        <taxon>Aves</taxon>
        <taxon>Neognathae</taxon>
        <taxon>Neoaves</taxon>
        <taxon>Telluraves</taxon>
        <taxon>Australaves</taxon>
        <taxon>Passeriformes</taxon>
        <taxon>Sylvioidea</taxon>
        <taxon>Zosteropidae</taxon>
        <taxon>Zosterops</taxon>
    </lineage>
</organism>
<comment type="similarity">
    <text evidence="1">Belongs to the PRAME family. LRRC14 subfamily.</text>
</comment>
<dbReference type="GO" id="GO:0005737">
    <property type="term" value="C:cytoplasm"/>
    <property type="evidence" value="ECO:0007669"/>
    <property type="project" value="TreeGrafter"/>
</dbReference>
<gene>
    <name evidence="5" type="ORF">HGM15179_009177</name>
</gene>
<dbReference type="InterPro" id="IPR032675">
    <property type="entry name" value="LRR_dom_sf"/>
</dbReference>
<sequence length="572" mass="64852">MEKDLGVLEDNKLSMSQQCDLVAKKAIDIFGCIQKSIASRSRSKTDVEFFGKAGSAQLEGNLHPTGCLAKHMRACLVINLQSPTTSKYPGHQASYLLEQGEVIHDLVENWPLFDFNMGKLLGATLDYQEDLSHRTCSVCLESCLTGLRDYVLNQSPPYMKKLRVVDLTGIKDVEVQFCKCKKTMGRWARTQLLSKLCSELLVYLQQAQCNPGTFEISINVLIDLFVTERNYDLVAKALLKKCSCPLKICCVAFRSDNLSLQKFFYIIKLTDPSLLRKLEIVHNVHLEMEHLEMLFNNIHFPVLRSLTLPARTFNVRRFTATDEQMLAHIGEKMGEMTQLTELNMSFSILTGRIQKLLSPLKTPLKILDVSNCSLNHADMAFLANSFHANHLEALDLSGHDLPELYPSTFFKLLSHCSSVLRSLTLEDCNIQDTHVNMLILGLSPCQKLQEFKFIGNPLSSQALKHLFTFLCELPMLKNVEFPIPRDCYPIGITYPIDDTSLCRYDHQKYERVAEELNLILLQANREDVKASTPLFGSYDAAVQETNNELGAYLIKSFKETLEKFTTSFNKMS</sequence>
<dbReference type="AlphaFoldDB" id="A0A8K1GFN6"/>
<evidence type="ECO:0000256" key="4">
    <source>
        <dbReference type="ARBA" id="ARBA00067566"/>
    </source>
</evidence>
<dbReference type="OrthoDB" id="8875973at2759"/>
<dbReference type="PANTHER" id="PTHR14224">
    <property type="entry name" value="SIMILAR TO PREFERENTIALLY EXPRESSED ANTIGEN IN MELANOMA-LIKE 3"/>
    <property type="match status" value="1"/>
</dbReference>